<dbReference type="OrthoDB" id="6380619at2759"/>
<evidence type="ECO:0000256" key="3">
    <source>
        <dbReference type="ARBA" id="ARBA00022475"/>
    </source>
</evidence>
<dbReference type="GO" id="GO:1905475">
    <property type="term" value="P:regulation of protein localization to membrane"/>
    <property type="evidence" value="ECO:0007669"/>
    <property type="project" value="TreeGrafter"/>
</dbReference>
<dbReference type="EMBL" id="CAIIXF020000004">
    <property type="protein sequence ID" value="CAH1781256.1"/>
    <property type="molecule type" value="Genomic_DNA"/>
</dbReference>
<evidence type="ECO:0000256" key="4">
    <source>
        <dbReference type="ARBA" id="ARBA00022622"/>
    </source>
</evidence>
<dbReference type="GO" id="GO:0098552">
    <property type="term" value="C:side of membrane"/>
    <property type="evidence" value="ECO:0007669"/>
    <property type="project" value="UniProtKB-KW"/>
</dbReference>
<reference evidence="14" key="1">
    <citation type="submission" date="2022-03" db="EMBL/GenBank/DDBJ databases">
        <authorList>
            <person name="Martin C."/>
        </authorList>
    </citation>
    <scope>NUCLEOTIDE SEQUENCE</scope>
</reference>
<accession>A0A8S4NI13</accession>
<dbReference type="PANTHER" id="PTHR10822">
    <property type="entry name" value="GLYPICAN"/>
    <property type="match status" value="1"/>
</dbReference>
<evidence type="ECO:0000256" key="7">
    <source>
        <dbReference type="ARBA" id="ARBA00023136"/>
    </source>
</evidence>
<organism evidence="14 15">
    <name type="scientific">Owenia fusiformis</name>
    <name type="common">Polychaete worm</name>
    <dbReference type="NCBI Taxonomy" id="6347"/>
    <lineage>
        <taxon>Eukaryota</taxon>
        <taxon>Metazoa</taxon>
        <taxon>Spiralia</taxon>
        <taxon>Lophotrochozoa</taxon>
        <taxon>Annelida</taxon>
        <taxon>Polychaeta</taxon>
        <taxon>Sedentaria</taxon>
        <taxon>Canalipalpata</taxon>
        <taxon>Sabellida</taxon>
        <taxon>Oweniida</taxon>
        <taxon>Oweniidae</taxon>
        <taxon>Owenia</taxon>
    </lineage>
</organism>
<keyword evidence="3" id="KW-1003">Cell membrane</keyword>
<dbReference type="PANTHER" id="PTHR10822:SF29">
    <property type="entry name" value="DIVISION ABNORMALLY DELAYED PROTEIN"/>
    <property type="match status" value="1"/>
</dbReference>
<keyword evidence="9" id="KW-0357">Heparan sulfate</keyword>
<evidence type="ECO:0000256" key="9">
    <source>
        <dbReference type="ARBA" id="ARBA00023207"/>
    </source>
</evidence>
<feature type="chain" id="PRO_5035754612" evidence="13">
    <location>
        <begin position="26"/>
        <end position="614"/>
    </location>
</feature>
<feature type="compositionally biased region" description="Basic residues" evidence="12">
    <location>
        <begin position="550"/>
        <end position="560"/>
    </location>
</feature>
<gene>
    <name evidence="14" type="ORF">OFUS_LOCUS7854</name>
</gene>
<evidence type="ECO:0000256" key="13">
    <source>
        <dbReference type="SAM" id="SignalP"/>
    </source>
</evidence>
<keyword evidence="8" id="KW-0325">Glycoprotein</keyword>
<evidence type="ECO:0000256" key="2">
    <source>
        <dbReference type="ARBA" id="ARBA00010260"/>
    </source>
</evidence>
<comment type="similarity">
    <text evidence="2 11">Belongs to the glypican family.</text>
</comment>
<comment type="caution">
    <text evidence="14">The sequence shown here is derived from an EMBL/GenBank/DDBJ whole genome shotgun (WGS) entry which is preliminary data.</text>
</comment>
<keyword evidence="4" id="KW-0336">GPI-anchor</keyword>
<keyword evidence="5 13" id="KW-0732">Signal</keyword>
<evidence type="ECO:0000313" key="15">
    <source>
        <dbReference type="Proteomes" id="UP000749559"/>
    </source>
</evidence>
<keyword evidence="15" id="KW-1185">Reference proteome</keyword>
<evidence type="ECO:0000256" key="12">
    <source>
        <dbReference type="SAM" id="MobiDB-lite"/>
    </source>
</evidence>
<protein>
    <submittedName>
        <fullName evidence="14">Uncharacterized protein</fullName>
    </submittedName>
</protein>
<keyword evidence="7" id="KW-0472">Membrane</keyword>
<evidence type="ECO:0000256" key="5">
    <source>
        <dbReference type="ARBA" id="ARBA00022729"/>
    </source>
</evidence>
<keyword evidence="10" id="KW-0449">Lipoprotein</keyword>
<evidence type="ECO:0000256" key="8">
    <source>
        <dbReference type="ARBA" id="ARBA00023180"/>
    </source>
</evidence>
<dbReference type="Proteomes" id="UP000749559">
    <property type="component" value="Unassembled WGS sequence"/>
</dbReference>
<name>A0A8S4NI13_OWEFU</name>
<evidence type="ECO:0000256" key="1">
    <source>
        <dbReference type="ARBA" id="ARBA00004609"/>
    </source>
</evidence>
<feature type="region of interest" description="Disordered" evidence="12">
    <location>
        <begin position="487"/>
        <end position="592"/>
    </location>
</feature>
<dbReference type="GO" id="GO:0005576">
    <property type="term" value="C:extracellular region"/>
    <property type="evidence" value="ECO:0007669"/>
    <property type="project" value="TreeGrafter"/>
</dbReference>
<dbReference type="GO" id="GO:0016477">
    <property type="term" value="P:cell migration"/>
    <property type="evidence" value="ECO:0007669"/>
    <property type="project" value="TreeGrafter"/>
</dbReference>
<evidence type="ECO:0000256" key="11">
    <source>
        <dbReference type="RuleBase" id="RU003518"/>
    </source>
</evidence>
<evidence type="ECO:0000256" key="6">
    <source>
        <dbReference type="ARBA" id="ARBA00022974"/>
    </source>
</evidence>
<dbReference type="GO" id="GO:0090263">
    <property type="term" value="P:positive regulation of canonical Wnt signaling pathway"/>
    <property type="evidence" value="ECO:0007669"/>
    <property type="project" value="TreeGrafter"/>
</dbReference>
<dbReference type="InterPro" id="IPR001863">
    <property type="entry name" value="Glypican"/>
</dbReference>
<dbReference type="GO" id="GO:0005886">
    <property type="term" value="C:plasma membrane"/>
    <property type="evidence" value="ECO:0007669"/>
    <property type="project" value="UniProtKB-SubCell"/>
</dbReference>
<keyword evidence="6" id="KW-0654">Proteoglycan</keyword>
<feature type="signal peptide" evidence="13">
    <location>
        <begin position="1"/>
        <end position="25"/>
    </location>
</feature>
<dbReference type="Pfam" id="PF01153">
    <property type="entry name" value="Glypican"/>
    <property type="match status" value="1"/>
</dbReference>
<sequence length="614" mass="69001">MAGFAANGGIIFAVVLVCFFNPSFSNKLETESECSLIKQEFLKLNIGNPNMVPDNQVNGEELEICQKDAAKTCCTPQMERKYTKASERDLYEVIRSTSSYLKGLLMQSAAQYKEAFVQMVEAAKNNTETMFTINYHKMPHKARKGALDALAIDLQKFLNRKPVNMKDTVTTFFEVLFPPVFHYIINDARSDLTENYTECLTQVRQEIHPDPFGGVPAKMFHQLEKSLQTAKVFLEALNLGVEAINTTDHLPLTGECSVALTRLRYCGHCEGHMGVKPCKGFCMNVMRGCMIELAKLDIHWSRYVDAVEKITEHMQGVFNIQDVLDLLDNRISEAIMNALEFGPKFYAEVITKCGHPSASPHSTPTPSKSIKMTPIQSSVDVHTKIESFMQNLNQSKGFYKNLADSVCNEEKFADTGNKHCWNGHKLGMYHKNVTEYTMEAQLTHNPEMPVFKGRYTAIMNLGDKLEHVIKNLAKKLPVEKMQGDQWVSNKYEDNDEGSGDRGYKYGGRGGKNHETYIDDEEFGAQSGSGSGDGNINDGINGGVRYTPDRKHNKHNRNKNIHNKDSNTDISFEEDINRRPTRKPVPTQPSQSVSIHSVFSITIATMITLATTLLM</sequence>
<proteinExistence type="inferred from homology"/>
<evidence type="ECO:0000313" key="14">
    <source>
        <dbReference type="EMBL" id="CAH1781256.1"/>
    </source>
</evidence>
<comment type="subcellular location">
    <subcellularLocation>
        <location evidence="1">Cell membrane</location>
        <topology evidence="1">Lipid-anchor</topology>
        <topology evidence="1">GPI-anchor</topology>
    </subcellularLocation>
</comment>
<dbReference type="AlphaFoldDB" id="A0A8S4NI13"/>
<evidence type="ECO:0000256" key="10">
    <source>
        <dbReference type="ARBA" id="ARBA00023288"/>
    </source>
</evidence>
<dbReference type="GO" id="GO:0009986">
    <property type="term" value="C:cell surface"/>
    <property type="evidence" value="ECO:0007669"/>
    <property type="project" value="TreeGrafter"/>
</dbReference>